<dbReference type="InterPro" id="IPR005802">
    <property type="entry name" value="ADC_synth_comp_1"/>
</dbReference>
<evidence type="ECO:0000313" key="8">
    <source>
        <dbReference type="Proteomes" id="UP000252707"/>
    </source>
</evidence>
<comment type="cofactor">
    <cofactor evidence="1 4">
        <name>pyridoxal 5'-phosphate</name>
        <dbReference type="ChEBI" id="CHEBI:597326"/>
    </cofactor>
</comment>
<dbReference type="Gene3D" id="3.20.10.10">
    <property type="entry name" value="D-amino Acid Aminotransferase, subunit A, domain 2"/>
    <property type="match status" value="1"/>
</dbReference>
<dbReference type="InterPro" id="IPR043132">
    <property type="entry name" value="BCAT-like_C"/>
</dbReference>
<dbReference type="RefSeq" id="WP_114278718.1">
    <property type="nucleotide sequence ID" value="NZ_QPJY01000002.1"/>
</dbReference>
<reference evidence="7 8" key="1">
    <citation type="submission" date="2018-07" db="EMBL/GenBank/DDBJ databases">
        <title>Genomic Encyclopedia of Type Strains, Phase IV (KMG-IV): sequencing the most valuable type-strain genomes for metagenomic binning, comparative biology and taxonomic classification.</title>
        <authorList>
            <person name="Goeker M."/>
        </authorList>
    </citation>
    <scope>NUCLEOTIDE SEQUENCE [LARGE SCALE GENOMIC DNA]</scope>
    <source>
        <strain evidence="7 8">DSM 26407</strain>
    </source>
</reference>
<dbReference type="GO" id="GO:0046820">
    <property type="term" value="F:4-amino-4-deoxychorismate synthase activity"/>
    <property type="evidence" value="ECO:0007669"/>
    <property type="project" value="TreeGrafter"/>
</dbReference>
<dbReference type="GO" id="GO:0016829">
    <property type="term" value="F:lyase activity"/>
    <property type="evidence" value="ECO:0007669"/>
    <property type="project" value="UniProtKB-KW"/>
</dbReference>
<dbReference type="InterPro" id="IPR015890">
    <property type="entry name" value="Chorismate_C"/>
</dbReference>
<evidence type="ECO:0000256" key="3">
    <source>
        <dbReference type="ARBA" id="ARBA00022898"/>
    </source>
</evidence>
<dbReference type="NCBIfam" id="TIGR00553">
    <property type="entry name" value="pabB"/>
    <property type="match status" value="1"/>
</dbReference>
<dbReference type="GO" id="GO:0009396">
    <property type="term" value="P:folic acid-containing compound biosynthetic process"/>
    <property type="evidence" value="ECO:0007669"/>
    <property type="project" value="InterPro"/>
</dbReference>
<sequence>MYHTLSISTLPVPAPDETWVLLESARPDRENRYSYVFRAPVREILLERPEEAESFLGTLEDLRGRYWLAGYLTFELAYALEPKLHACIPSRDGPLAWFGVFEKPHIFDHRTGTWSPEPPDTQSTLRTDAVAGDMSATAVEYSPGISPGEYAAAVSEIQNWLREGETYQVNFTFPGTCRSPLPPFELYSRLREAQRVPYSAFLQHGDRTLLSLSPELFFRVEGNAITTRPMKGTAPRGRSTREDGRRRRGLRRDPKNRAENLMIVDLLRNDLGRVCTAGSVRVPHLFRVEAHRTLLQMTSTITGTLDDHWTLPSLLHGLYPCGSVTGAPKLHTLELIAGIETGPRGVYCGAIGFTAPDGRCTFNVPIRTLERHAGERDWRFHTGSGVVYGADAGMEWRECLGKTAFLTTPTPTFELLETLRLDGTGITHADAHRRRLAASARYWDFEFDRKGWERLIGTLREHAENRPQMVRILLDRGGRLRWERMPLEDAATTTPTVRLNPEAVDPENPYLYHKTTWRPWYEQTMARIRAGDIFDEIYINSRGELTEGARTNLFVRLEGALVTPPVECGLLPGILREALLRGGECRERVLRPGDLERAEAIYCGNSVRGLVRVNCVGPQLSSEAGPAHGHNKKL</sequence>
<dbReference type="Gene3D" id="3.30.470.10">
    <property type="match status" value="1"/>
</dbReference>
<feature type="domain" description="Chorismate-utilising enzyme C-terminal" evidence="6">
    <location>
        <begin position="149"/>
        <end position="402"/>
    </location>
</feature>
<gene>
    <name evidence="7" type="ORF">DFQ59_102231</name>
</gene>
<keyword evidence="7" id="KW-0456">Lyase</keyword>
<dbReference type="InterPro" id="IPR005801">
    <property type="entry name" value="ADC_synthase"/>
</dbReference>
<evidence type="ECO:0000313" key="7">
    <source>
        <dbReference type="EMBL" id="RCX31884.1"/>
    </source>
</evidence>
<accession>A0A369CJ61</accession>
<comment type="similarity">
    <text evidence="2">Belongs to the class-IV pyridoxal-phosphate-dependent aminotransferase family.</text>
</comment>
<dbReference type="InterPro" id="IPR019999">
    <property type="entry name" value="Anth_synth_I-like"/>
</dbReference>
<feature type="compositionally biased region" description="Basic and acidic residues" evidence="5">
    <location>
        <begin position="239"/>
        <end position="254"/>
    </location>
</feature>
<keyword evidence="8" id="KW-1185">Reference proteome</keyword>
<proteinExistence type="inferred from homology"/>
<evidence type="ECO:0000256" key="1">
    <source>
        <dbReference type="ARBA" id="ARBA00001933"/>
    </source>
</evidence>
<dbReference type="Pfam" id="PF00425">
    <property type="entry name" value="Chorismate_bind"/>
    <property type="match status" value="1"/>
</dbReference>
<dbReference type="Pfam" id="PF01063">
    <property type="entry name" value="Aminotran_4"/>
    <property type="match status" value="1"/>
</dbReference>
<name>A0A369CJ61_9GAMM</name>
<dbReference type="InterPro" id="IPR043131">
    <property type="entry name" value="BCAT-like_N"/>
</dbReference>
<dbReference type="InterPro" id="IPR018300">
    <property type="entry name" value="Aminotrans_IV_CS"/>
</dbReference>
<dbReference type="EMBL" id="QPJY01000002">
    <property type="protein sequence ID" value="RCX31884.1"/>
    <property type="molecule type" value="Genomic_DNA"/>
</dbReference>
<keyword evidence="3 4" id="KW-0663">Pyridoxal phosphate</keyword>
<dbReference type="GO" id="GO:0000162">
    <property type="term" value="P:L-tryptophan biosynthetic process"/>
    <property type="evidence" value="ECO:0007669"/>
    <property type="project" value="TreeGrafter"/>
</dbReference>
<dbReference type="PANTHER" id="PTHR11236:SF50">
    <property type="entry name" value="AMINODEOXYCHORISMATE SYNTHASE COMPONENT 1"/>
    <property type="match status" value="1"/>
</dbReference>
<dbReference type="PRINTS" id="PR00095">
    <property type="entry name" value="ANTSNTHASEI"/>
</dbReference>
<evidence type="ECO:0000256" key="4">
    <source>
        <dbReference type="RuleBase" id="RU004516"/>
    </source>
</evidence>
<dbReference type="PANTHER" id="PTHR11236">
    <property type="entry name" value="AMINOBENZOATE/ANTHRANILATE SYNTHASE"/>
    <property type="match status" value="1"/>
</dbReference>
<dbReference type="SUPFAM" id="SSF56322">
    <property type="entry name" value="ADC synthase"/>
    <property type="match status" value="1"/>
</dbReference>
<evidence type="ECO:0000259" key="6">
    <source>
        <dbReference type="Pfam" id="PF00425"/>
    </source>
</evidence>
<dbReference type="Proteomes" id="UP000252707">
    <property type="component" value="Unassembled WGS sequence"/>
</dbReference>
<dbReference type="InterPro" id="IPR001544">
    <property type="entry name" value="Aminotrans_IV"/>
</dbReference>
<dbReference type="AlphaFoldDB" id="A0A369CJ61"/>
<dbReference type="Gene3D" id="3.60.120.10">
    <property type="entry name" value="Anthranilate synthase"/>
    <property type="match status" value="1"/>
</dbReference>
<dbReference type="SUPFAM" id="SSF56752">
    <property type="entry name" value="D-aminoacid aminotransferase-like PLP-dependent enzymes"/>
    <property type="match status" value="1"/>
</dbReference>
<dbReference type="OrthoDB" id="9803598at2"/>
<dbReference type="PROSITE" id="PS00770">
    <property type="entry name" value="AA_TRANSFER_CLASS_4"/>
    <property type="match status" value="1"/>
</dbReference>
<organism evidence="7 8">
    <name type="scientific">Thioalbus denitrificans</name>
    <dbReference type="NCBI Taxonomy" id="547122"/>
    <lineage>
        <taxon>Bacteria</taxon>
        <taxon>Pseudomonadati</taxon>
        <taxon>Pseudomonadota</taxon>
        <taxon>Gammaproteobacteria</taxon>
        <taxon>Chromatiales</taxon>
        <taxon>Ectothiorhodospiraceae</taxon>
        <taxon>Thioalbus</taxon>
    </lineage>
</organism>
<evidence type="ECO:0000256" key="2">
    <source>
        <dbReference type="ARBA" id="ARBA00009320"/>
    </source>
</evidence>
<evidence type="ECO:0000256" key="5">
    <source>
        <dbReference type="SAM" id="MobiDB-lite"/>
    </source>
</evidence>
<comment type="caution">
    <text evidence="7">The sequence shown here is derived from an EMBL/GenBank/DDBJ whole genome shotgun (WGS) entry which is preliminary data.</text>
</comment>
<feature type="region of interest" description="Disordered" evidence="5">
    <location>
        <begin position="227"/>
        <end position="254"/>
    </location>
</feature>
<dbReference type="InterPro" id="IPR036038">
    <property type="entry name" value="Aminotransferase-like"/>
</dbReference>
<protein>
    <submittedName>
        <fullName evidence="7">Para-aminobenzoate synthetase/4-amino-4-deoxychorismate lyase</fullName>
    </submittedName>
</protein>